<evidence type="ECO:0000313" key="2">
    <source>
        <dbReference type="Proteomes" id="UP000234323"/>
    </source>
</evidence>
<dbReference type="VEuPathDB" id="FungiDB:RhiirA1_406359"/>
<keyword evidence="2" id="KW-1185">Reference proteome</keyword>
<dbReference type="EMBL" id="LLXI01001551">
    <property type="protein sequence ID" value="PKY54186.1"/>
    <property type="molecule type" value="Genomic_DNA"/>
</dbReference>
<feature type="non-terminal residue" evidence="1">
    <location>
        <position position="185"/>
    </location>
</feature>
<name>A0A2I1H5N6_9GLOM</name>
<gene>
    <name evidence="1" type="ORF">RhiirA4_409660</name>
</gene>
<protein>
    <submittedName>
        <fullName evidence="1">Uncharacterized protein</fullName>
    </submittedName>
</protein>
<dbReference type="VEuPathDB" id="FungiDB:FUN_024043"/>
<dbReference type="Proteomes" id="UP000234323">
    <property type="component" value="Unassembled WGS sequence"/>
</dbReference>
<comment type="caution">
    <text evidence="1">The sequence shown here is derived from an EMBL/GenBank/DDBJ whole genome shotgun (WGS) entry which is preliminary data.</text>
</comment>
<dbReference type="VEuPathDB" id="FungiDB:RhiirFUN_016163"/>
<sequence>MWDNIDDVGWDKCRKNWAELDDNTGNICRIIEEHKTATNDTVILLEEGLKKFENMKALSALSFYKNFISDFFEEVEARLGANVWAKVRAAINRKLRNRKVDFKRDEEEYISKLRNFLQEINMTVEDIELMMILKKKNNAEFHKRERLEPKELKEKFETLFPEDLKDFKDSMRKVFDALDNWDRNY</sequence>
<proteinExistence type="predicted"/>
<evidence type="ECO:0000313" key="1">
    <source>
        <dbReference type="EMBL" id="PKY54186.1"/>
    </source>
</evidence>
<reference evidence="1 2" key="1">
    <citation type="submission" date="2015-10" db="EMBL/GenBank/DDBJ databases">
        <title>Genome analyses suggest a sexual origin of heterokaryosis in a supposedly ancient asexual fungus.</title>
        <authorList>
            <person name="Ropars J."/>
            <person name="Sedzielewska K."/>
            <person name="Noel J."/>
            <person name="Charron P."/>
            <person name="Farinelli L."/>
            <person name="Marton T."/>
            <person name="Kruger M."/>
            <person name="Pelin A."/>
            <person name="Brachmann A."/>
            <person name="Corradi N."/>
        </authorList>
    </citation>
    <scope>NUCLEOTIDE SEQUENCE [LARGE SCALE GENOMIC DNA]</scope>
    <source>
        <strain evidence="1 2">A4</strain>
    </source>
</reference>
<organism evidence="1 2">
    <name type="scientific">Rhizophagus irregularis</name>
    <dbReference type="NCBI Taxonomy" id="588596"/>
    <lineage>
        <taxon>Eukaryota</taxon>
        <taxon>Fungi</taxon>
        <taxon>Fungi incertae sedis</taxon>
        <taxon>Mucoromycota</taxon>
        <taxon>Glomeromycotina</taxon>
        <taxon>Glomeromycetes</taxon>
        <taxon>Glomerales</taxon>
        <taxon>Glomeraceae</taxon>
        <taxon>Rhizophagus</taxon>
    </lineage>
</organism>
<dbReference type="AlphaFoldDB" id="A0A2I1H5N6"/>
<accession>A0A2I1H5N6</accession>